<comment type="subcellular location">
    <subcellularLocation>
        <location evidence="1">Membrane</location>
        <topology evidence="1">Multi-pass membrane protein</topology>
    </subcellularLocation>
</comment>
<evidence type="ECO:0000256" key="6">
    <source>
        <dbReference type="SAM" id="MobiDB-lite"/>
    </source>
</evidence>
<name>A0A0G4GQ63_9ALVE</name>
<feature type="transmembrane region" description="Helical" evidence="7">
    <location>
        <begin position="544"/>
        <end position="566"/>
    </location>
</feature>
<comment type="similarity">
    <text evidence="2">Belongs to the multi antimicrobial extrusion (MATE) (TC 2.A.66.1) family.</text>
</comment>
<keyword evidence="4 7" id="KW-1133">Transmembrane helix</keyword>
<feature type="chain" id="PRO_5005190340" description="Polysaccharide biosynthesis protein C-terminal domain-containing protein" evidence="8">
    <location>
        <begin position="18"/>
        <end position="691"/>
    </location>
</feature>
<keyword evidence="5 7" id="KW-0472">Membrane</keyword>
<reference evidence="9" key="1">
    <citation type="submission" date="2014-11" db="EMBL/GenBank/DDBJ databases">
        <authorList>
            <person name="Otto D Thomas"/>
            <person name="Naeem Raeece"/>
        </authorList>
    </citation>
    <scope>NUCLEOTIDE SEQUENCE</scope>
</reference>
<feature type="transmembrane region" description="Helical" evidence="7">
    <location>
        <begin position="481"/>
        <end position="508"/>
    </location>
</feature>
<dbReference type="Pfam" id="PF01554">
    <property type="entry name" value="MatE"/>
    <property type="match status" value="1"/>
</dbReference>
<dbReference type="InterPro" id="IPR044644">
    <property type="entry name" value="DinF-like"/>
</dbReference>
<dbReference type="GO" id="GO:0015297">
    <property type="term" value="F:antiporter activity"/>
    <property type="evidence" value="ECO:0007669"/>
    <property type="project" value="InterPro"/>
</dbReference>
<sequence length="691" mass="74564">MWKAFFSAVALGAVVTASDRLQNPRDGRGPVETKLAFLRTIGPSVTFSRAPHRAQPIPGSRPLSSPQLDSDPVHAPLRSLRCKNGHRTVLEGGGGPVMELKDEDGKGPRLPSYFDIIQFIFFCSSIYFQDSLMSMIDSICVGRKSSVELAALNPACLITDQGPWLFFFLSIATSNEYGRALASRSEEKCARVVACALYLAFSIGLMMTFLVNKGGLWLLGRLAGGASADVIPAAMGYVAIRAQSYAASLSLYVLKSASMARQNVRDPLIATGVSMFFNLALDFLLIFKANMGIRGAAAATAVSQWVACTILFFRLMRTSFRGLKAERRRKKEAPPSVTEFMQKTFKLPNGAELWSFFRFAGAGLSASISDISLHSTLTHVASYFGSTSLAAHQICYNLYGVFMPPCDALYQAVMSLVPVFLFYQPEQSGEQAEKGGRSSPSGVSNSTETSEDSEDESEEADAVSMPTLKGVYRALPLFKRLAGVTGAISVFMATAAVMMVTFGAGLYTSDPTVLEITRKILPFMAIVSAQVPILYCMEGVLSSLYRLSFVAFIYLSACAVVASWNIGVLKPVLSGATAADTAALGGLQGAVTSALSGLSSRVSSLLTGAEISLVWQVLATYQLLRYVPFLIRAAWILFRTKRKIEAASDIFVPDDIQMGEGEVHLNKKSVAGPEVEMQTEAQKEPAARPSR</sequence>
<keyword evidence="8" id="KW-0732">Signal</keyword>
<evidence type="ECO:0000256" key="1">
    <source>
        <dbReference type="ARBA" id="ARBA00004141"/>
    </source>
</evidence>
<feature type="signal peptide" evidence="8">
    <location>
        <begin position="1"/>
        <end position="17"/>
    </location>
</feature>
<proteinExistence type="inferred from homology"/>
<gene>
    <name evidence="9" type="ORF">Cvel_718</name>
</gene>
<dbReference type="GO" id="GO:0042910">
    <property type="term" value="F:xenobiotic transmembrane transporter activity"/>
    <property type="evidence" value="ECO:0007669"/>
    <property type="project" value="InterPro"/>
</dbReference>
<feature type="transmembrane region" description="Helical" evidence="7">
    <location>
        <begin position="189"/>
        <end position="211"/>
    </location>
</feature>
<feature type="transmembrane region" description="Helical" evidence="7">
    <location>
        <begin position="520"/>
        <end position="537"/>
    </location>
</feature>
<evidence type="ECO:0000256" key="4">
    <source>
        <dbReference type="ARBA" id="ARBA00022989"/>
    </source>
</evidence>
<feature type="transmembrane region" description="Helical" evidence="7">
    <location>
        <begin position="613"/>
        <end position="638"/>
    </location>
</feature>
<evidence type="ECO:0000313" key="9">
    <source>
        <dbReference type="EMBL" id="CEM32541.1"/>
    </source>
</evidence>
<feature type="transmembrane region" description="Helical" evidence="7">
    <location>
        <begin position="231"/>
        <end position="254"/>
    </location>
</feature>
<feature type="compositionally biased region" description="Acidic residues" evidence="6">
    <location>
        <begin position="449"/>
        <end position="461"/>
    </location>
</feature>
<keyword evidence="3 7" id="KW-0812">Transmembrane</keyword>
<evidence type="ECO:0000256" key="5">
    <source>
        <dbReference type="ARBA" id="ARBA00023136"/>
    </source>
</evidence>
<feature type="transmembrane region" description="Helical" evidence="7">
    <location>
        <begin position="293"/>
        <end position="313"/>
    </location>
</feature>
<dbReference type="InterPro" id="IPR002528">
    <property type="entry name" value="MATE_fam"/>
</dbReference>
<feature type="compositionally biased region" description="Basic and acidic residues" evidence="6">
    <location>
        <begin position="681"/>
        <end position="691"/>
    </location>
</feature>
<evidence type="ECO:0000256" key="8">
    <source>
        <dbReference type="SAM" id="SignalP"/>
    </source>
</evidence>
<evidence type="ECO:0000256" key="3">
    <source>
        <dbReference type="ARBA" id="ARBA00022692"/>
    </source>
</evidence>
<dbReference type="GO" id="GO:0016020">
    <property type="term" value="C:membrane"/>
    <property type="evidence" value="ECO:0007669"/>
    <property type="project" value="UniProtKB-SubCell"/>
</dbReference>
<evidence type="ECO:0000256" key="7">
    <source>
        <dbReference type="SAM" id="Phobius"/>
    </source>
</evidence>
<evidence type="ECO:0000256" key="2">
    <source>
        <dbReference type="ARBA" id="ARBA00010199"/>
    </source>
</evidence>
<accession>A0A0G4GQ63</accession>
<protein>
    <recommendedName>
        <fullName evidence="10">Polysaccharide biosynthesis protein C-terminal domain-containing protein</fullName>
    </recommendedName>
</protein>
<evidence type="ECO:0008006" key="10">
    <source>
        <dbReference type="Google" id="ProtNLM"/>
    </source>
</evidence>
<dbReference type="PANTHER" id="PTHR42893">
    <property type="entry name" value="PROTEIN DETOXIFICATION 44, CHLOROPLASTIC-RELATED"/>
    <property type="match status" value="1"/>
</dbReference>
<dbReference type="AlphaFoldDB" id="A0A0G4GQ63"/>
<dbReference type="PANTHER" id="PTHR42893:SF9">
    <property type="entry name" value="PROTEIN DETOXIFICATION 46, CHLOROPLASTIC"/>
    <property type="match status" value="1"/>
</dbReference>
<organism evidence="9">
    <name type="scientific">Chromera velia CCMP2878</name>
    <dbReference type="NCBI Taxonomy" id="1169474"/>
    <lineage>
        <taxon>Eukaryota</taxon>
        <taxon>Sar</taxon>
        <taxon>Alveolata</taxon>
        <taxon>Colpodellida</taxon>
        <taxon>Chromeraceae</taxon>
        <taxon>Chromera</taxon>
    </lineage>
</organism>
<feature type="region of interest" description="Disordered" evidence="6">
    <location>
        <begin position="668"/>
        <end position="691"/>
    </location>
</feature>
<dbReference type="PhylomeDB" id="A0A0G4GQ63"/>
<feature type="transmembrane region" description="Helical" evidence="7">
    <location>
        <begin position="266"/>
        <end position="287"/>
    </location>
</feature>
<dbReference type="VEuPathDB" id="CryptoDB:Cvel_718"/>
<feature type="region of interest" description="Disordered" evidence="6">
    <location>
        <begin position="49"/>
        <end position="69"/>
    </location>
</feature>
<dbReference type="EMBL" id="CDMZ01001436">
    <property type="protein sequence ID" value="CEM32541.1"/>
    <property type="molecule type" value="Genomic_DNA"/>
</dbReference>
<feature type="region of interest" description="Disordered" evidence="6">
    <location>
        <begin position="430"/>
        <end position="462"/>
    </location>
</feature>